<gene>
    <name evidence="9" type="ORF">RBH19_13120</name>
</gene>
<name>A0ABU0W9U5_9GAMM</name>
<dbReference type="InterPro" id="IPR050925">
    <property type="entry name" value="Rhomboid_protease_S54"/>
</dbReference>
<accession>A0ABU0W9U5</accession>
<sequence>MLILPLHKKPTRENFPVVTALILLINVLVFFVLQGGDGAVETEAGQYYHDSGLSAQEWEWFGEHISPNDQPHWDYRQELDALAEEDVPDAFIALFRANVLESHPDFLEAAEAGEFLSRDSEDWADWAQQREQFESMMDESFTQRYLLKYWKVEPANLFAHMFMHGSFMHLFGNMLFLVLLGLLVEGALGRWLYLGAYLLSGLGAAGATLLMNWGIPTGMLGASGAIAGLMGLFAVLYGLRKVRFFYWFFVYFDYVRAPALILLPAWLGWELLQFFMDDSNVAYDAHIGGIVTGALLGVLVLKLNWEDREFLDEEVREDDDRETLLHAREALSELRPDKAKRALRPLLERHGQDIQVLRLWYAACKLQAGDPERHEAAAAIFALPGRDAASRAFILETARDYLGQGRIRLRPAQLTSLAGRLAGWGETEEAQRLIRALGRMKQVPAGMADACLKLAHAWLLKGEPNRAGNCLALADRFVQTAPERQRIQALRRQL</sequence>
<dbReference type="PANTHER" id="PTHR43731">
    <property type="entry name" value="RHOMBOID PROTEASE"/>
    <property type="match status" value="1"/>
</dbReference>
<feature type="transmembrane region" description="Helical" evidence="7">
    <location>
        <begin position="191"/>
        <end position="213"/>
    </location>
</feature>
<dbReference type="SUPFAM" id="SSF144091">
    <property type="entry name" value="Rhomboid-like"/>
    <property type="match status" value="1"/>
</dbReference>
<comment type="similarity">
    <text evidence="2">Belongs to the peptidase S54 family.</text>
</comment>
<dbReference type="Proteomes" id="UP001239019">
    <property type="component" value="Unassembled WGS sequence"/>
</dbReference>
<feature type="transmembrane region" description="Helical" evidence="7">
    <location>
        <begin position="157"/>
        <end position="184"/>
    </location>
</feature>
<dbReference type="InterPro" id="IPR022764">
    <property type="entry name" value="Peptidase_S54_rhomboid_dom"/>
</dbReference>
<dbReference type="Pfam" id="PF01694">
    <property type="entry name" value="Rhomboid"/>
    <property type="match status" value="1"/>
</dbReference>
<evidence type="ECO:0000256" key="6">
    <source>
        <dbReference type="ARBA" id="ARBA00023136"/>
    </source>
</evidence>
<evidence type="ECO:0000259" key="8">
    <source>
        <dbReference type="Pfam" id="PF01694"/>
    </source>
</evidence>
<reference evidence="9 10" key="1">
    <citation type="submission" date="2023-08" db="EMBL/GenBank/DDBJ databases">
        <title>Whole-genome sequencing of halo(alkali)philic microorganisms from hypersaline lakes.</title>
        <authorList>
            <person name="Sorokin D.Y."/>
            <person name="Abbas B."/>
            <person name="Merkel A.Y."/>
        </authorList>
    </citation>
    <scope>NUCLEOTIDE SEQUENCE [LARGE SCALE GENOMIC DNA]</scope>
    <source>
        <strain evidence="9 10">AB-CW4</strain>
    </source>
</reference>
<evidence type="ECO:0000313" key="9">
    <source>
        <dbReference type="EMBL" id="MDQ2070812.1"/>
    </source>
</evidence>
<evidence type="ECO:0000313" key="10">
    <source>
        <dbReference type="Proteomes" id="UP001239019"/>
    </source>
</evidence>
<keyword evidence="3 7" id="KW-0812">Transmembrane</keyword>
<keyword evidence="5 7" id="KW-1133">Transmembrane helix</keyword>
<evidence type="ECO:0000256" key="2">
    <source>
        <dbReference type="ARBA" id="ARBA00009045"/>
    </source>
</evidence>
<keyword evidence="4 9" id="KW-0378">Hydrolase</keyword>
<dbReference type="RefSeq" id="WP_306729309.1">
    <property type="nucleotide sequence ID" value="NZ_JAVDDT010000011.1"/>
</dbReference>
<evidence type="ECO:0000256" key="1">
    <source>
        <dbReference type="ARBA" id="ARBA00004141"/>
    </source>
</evidence>
<feature type="transmembrane region" description="Helical" evidence="7">
    <location>
        <begin position="219"/>
        <end position="239"/>
    </location>
</feature>
<dbReference type="EMBL" id="JAVDDT010000011">
    <property type="protein sequence ID" value="MDQ2070812.1"/>
    <property type="molecule type" value="Genomic_DNA"/>
</dbReference>
<comment type="subcellular location">
    <subcellularLocation>
        <location evidence="1">Membrane</location>
        <topology evidence="1">Multi-pass membrane protein</topology>
    </subcellularLocation>
</comment>
<keyword evidence="10" id="KW-1185">Reference proteome</keyword>
<protein>
    <submittedName>
        <fullName evidence="9">Rhomboid family intramembrane serine protease</fullName>
        <ecNumber evidence="9">3.4.21.-</ecNumber>
    </submittedName>
</protein>
<proteinExistence type="inferred from homology"/>
<dbReference type="EC" id="3.4.21.-" evidence="9"/>
<dbReference type="PANTHER" id="PTHR43731:SF14">
    <property type="entry name" value="PRESENILIN-ASSOCIATED RHOMBOID-LIKE PROTEIN, MITOCHONDRIAL"/>
    <property type="match status" value="1"/>
</dbReference>
<evidence type="ECO:0000256" key="5">
    <source>
        <dbReference type="ARBA" id="ARBA00022989"/>
    </source>
</evidence>
<keyword evidence="6 7" id="KW-0472">Membrane</keyword>
<dbReference type="GO" id="GO:0006508">
    <property type="term" value="P:proteolysis"/>
    <property type="evidence" value="ECO:0007669"/>
    <property type="project" value="UniProtKB-KW"/>
</dbReference>
<dbReference type="Gene3D" id="1.20.1540.10">
    <property type="entry name" value="Rhomboid-like"/>
    <property type="match status" value="1"/>
</dbReference>
<dbReference type="InterPro" id="IPR035952">
    <property type="entry name" value="Rhomboid-like_sf"/>
</dbReference>
<comment type="caution">
    <text evidence="9">The sequence shown here is derived from an EMBL/GenBank/DDBJ whole genome shotgun (WGS) entry which is preliminary data.</text>
</comment>
<keyword evidence="9" id="KW-0645">Protease</keyword>
<dbReference type="GO" id="GO:0008233">
    <property type="term" value="F:peptidase activity"/>
    <property type="evidence" value="ECO:0007669"/>
    <property type="project" value="UniProtKB-KW"/>
</dbReference>
<feature type="transmembrane region" description="Helical" evidence="7">
    <location>
        <begin position="246"/>
        <end position="269"/>
    </location>
</feature>
<evidence type="ECO:0000256" key="7">
    <source>
        <dbReference type="SAM" id="Phobius"/>
    </source>
</evidence>
<feature type="domain" description="Peptidase S54 rhomboid" evidence="8">
    <location>
        <begin position="156"/>
        <end position="302"/>
    </location>
</feature>
<feature type="transmembrane region" description="Helical" evidence="7">
    <location>
        <begin position="15"/>
        <end position="33"/>
    </location>
</feature>
<feature type="transmembrane region" description="Helical" evidence="7">
    <location>
        <begin position="281"/>
        <end position="301"/>
    </location>
</feature>
<evidence type="ECO:0000256" key="4">
    <source>
        <dbReference type="ARBA" id="ARBA00022801"/>
    </source>
</evidence>
<organism evidence="9 10">
    <name type="scientific">Natronospira bacteriovora</name>
    <dbReference type="NCBI Taxonomy" id="3069753"/>
    <lineage>
        <taxon>Bacteria</taxon>
        <taxon>Pseudomonadati</taxon>
        <taxon>Pseudomonadota</taxon>
        <taxon>Gammaproteobacteria</taxon>
        <taxon>Natronospirales</taxon>
        <taxon>Natronospiraceae</taxon>
        <taxon>Natronospira</taxon>
    </lineage>
</organism>
<evidence type="ECO:0000256" key="3">
    <source>
        <dbReference type="ARBA" id="ARBA00022692"/>
    </source>
</evidence>